<evidence type="ECO:0000256" key="1">
    <source>
        <dbReference type="ARBA" id="ARBA00004196"/>
    </source>
</evidence>
<dbReference type="RefSeq" id="WP_146397389.1">
    <property type="nucleotide sequence ID" value="NZ_SJPQ01000001.1"/>
</dbReference>
<keyword evidence="5" id="KW-0732">Signal</keyword>
<evidence type="ECO:0000256" key="7">
    <source>
        <dbReference type="ARBA" id="ARBA00023237"/>
    </source>
</evidence>
<dbReference type="Pfam" id="PF02415">
    <property type="entry name" value="Chlam_PMP"/>
    <property type="match status" value="2"/>
</dbReference>
<evidence type="ECO:0000313" key="8">
    <source>
        <dbReference type="EMBL" id="TWT90476.1"/>
    </source>
</evidence>
<proteinExistence type="predicted"/>
<dbReference type="NCBIfam" id="NF041518">
    <property type="entry name" value="choice_anch_Q"/>
    <property type="match status" value="3"/>
</dbReference>
<keyword evidence="6" id="KW-0472">Membrane</keyword>
<evidence type="ECO:0000256" key="4">
    <source>
        <dbReference type="ARBA" id="ARBA00022525"/>
    </source>
</evidence>
<dbReference type="InterPro" id="IPR012334">
    <property type="entry name" value="Pectin_lyas_fold"/>
</dbReference>
<evidence type="ECO:0000313" key="9">
    <source>
        <dbReference type="Proteomes" id="UP000315440"/>
    </source>
</evidence>
<accession>A0A5C5ZTC9</accession>
<dbReference type="Proteomes" id="UP000315440">
    <property type="component" value="Unassembled WGS sequence"/>
</dbReference>
<comment type="subcellular location">
    <subcellularLocation>
        <location evidence="1">Cell envelope</location>
    </subcellularLocation>
    <subcellularLocation>
        <location evidence="2">Cell outer membrane</location>
    </subcellularLocation>
    <subcellularLocation>
        <location evidence="3">Secreted</location>
    </subcellularLocation>
</comment>
<organism evidence="8 9">
    <name type="scientific">Pseudobythopirellula maris</name>
    <dbReference type="NCBI Taxonomy" id="2527991"/>
    <lineage>
        <taxon>Bacteria</taxon>
        <taxon>Pseudomonadati</taxon>
        <taxon>Planctomycetota</taxon>
        <taxon>Planctomycetia</taxon>
        <taxon>Pirellulales</taxon>
        <taxon>Lacipirellulaceae</taxon>
        <taxon>Pseudobythopirellula</taxon>
    </lineage>
</organism>
<gene>
    <name evidence="8" type="ORF">Mal64_08660</name>
</gene>
<comment type="caution">
    <text evidence="8">The sequence shown here is derived from an EMBL/GenBank/DDBJ whole genome shotgun (WGS) entry which is preliminary data.</text>
</comment>
<reference evidence="8 9" key="1">
    <citation type="submission" date="2019-02" db="EMBL/GenBank/DDBJ databases">
        <title>Deep-cultivation of Planctomycetes and their phenomic and genomic characterization uncovers novel biology.</title>
        <authorList>
            <person name="Wiegand S."/>
            <person name="Jogler M."/>
            <person name="Boedeker C."/>
            <person name="Pinto D."/>
            <person name="Vollmers J."/>
            <person name="Rivas-Marin E."/>
            <person name="Kohn T."/>
            <person name="Peeters S.H."/>
            <person name="Heuer A."/>
            <person name="Rast P."/>
            <person name="Oberbeckmann S."/>
            <person name="Bunk B."/>
            <person name="Jeske O."/>
            <person name="Meyerdierks A."/>
            <person name="Storesund J.E."/>
            <person name="Kallscheuer N."/>
            <person name="Luecker S."/>
            <person name="Lage O.M."/>
            <person name="Pohl T."/>
            <person name="Merkel B.J."/>
            <person name="Hornburger P."/>
            <person name="Mueller R.-W."/>
            <person name="Bruemmer F."/>
            <person name="Labrenz M."/>
            <person name="Spormann A.M."/>
            <person name="Op Den Camp H."/>
            <person name="Overmann J."/>
            <person name="Amann R."/>
            <person name="Jetten M.S.M."/>
            <person name="Mascher T."/>
            <person name="Medema M.H."/>
            <person name="Devos D.P."/>
            <person name="Kaster A.-K."/>
            <person name="Ovreas L."/>
            <person name="Rohde M."/>
            <person name="Galperin M.Y."/>
            <person name="Jogler C."/>
        </authorList>
    </citation>
    <scope>NUCLEOTIDE SEQUENCE [LARGE SCALE GENOMIC DNA]</scope>
    <source>
        <strain evidence="8 9">Mal64</strain>
    </source>
</reference>
<evidence type="ECO:0000256" key="2">
    <source>
        <dbReference type="ARBA" id="ARBA00004442"/>
    </source>
</evidence>
<dbReference type="SUPFAM" id="SSF51126">
    <property type="entry name" value="Pectin lyase-like"/>
    <property type="match status" value="3"/>
</dbReference>
<dbReference type="Gene3D" id="2.160.20.10">
    <property type="entry name" value="Single-stranded right-handed beta-helix, Pectin lyase-like"/>
    <property type="match status" value="2"/>
</dbReference>
<dbReference type="SMART" id="SM00710">
    <property type="entry name" value="PbH1"/>
    <property type="match status" value="24"/>
</dbReference>
<protein>
    <submittedName>
        <fullName evidence="8">Uncharacterized protein</fullName>
    </submittedName>
</protein>
<evidence type="ECO:0000256" key="3">
    <source>
        <dbReference type="ARBA" id="ARBA00004613"/>
    </source>
</evidence>
<keyword evidence="9" id="KW-1185">Reference proteome</keyword>
<dbReference type="InterPro" id="IPR011050">
    <property type="entry name" value="Pectin_lyase_fold/virulence"/>
</dbReference>
<dbReference type="InterPro" id="IPR006626">
    <property type="entry name" value="PbH1"/>
</dbReference>
<dbReference type="PANTHER" id="PTHR11319:SF35">
    <property type="entry name" value="OUTER MEMBRANE PROTEIN PMPC-RELATED"/>
    <property type="match status" value="1"/>
</dbReference>
<sequence>MRRLPASWSTTLTQLGFKRAKPSGSNRGRQPRRRNLKMESLEDRRVLAAVSVSTTLDILDNDSDTSSIAALISTPGSDGEISLREAILAANNTTNVSGNDVIDFDLGAGPHVLNLTDGEIDITDGLDIEGLGRDQLSIVADSNSRIFEINNLASGVSHSFVIDGIEFTGGDRSSGGAISTNETRDIDLTISDSRFVDNESSSGGAIYHRARGSLQVLDTEFSGNSASGAGGAIYVDNASGGVVDVSIEGSSFTDNSANSSGGAIYYTGDSSIEVENSSFGNSHSNSDGGAIYASFSGSAVAPTVSIIDSSISHGSADQGGGLYVSHSSTSGAGGGETLIENSSITHNTADEDGGGIYGYTRTDDHVWKIIGSTISSNTAGVSSGDGGGVALDISFNSVYTPVAYGNSLIIDDSEIAFNTAQGSGGGVSVSTGYGHATPLQISDTFITGNQAGENDAFDGKGKGGGLSLVAFEGEHVIENSKISGNTAARSIDWYNIDGHGGGVFAQLNGSDYYAASPIRSMPVELSITGSDLSENTSEHDGGGLYVSTYRSIFEANELIDAEISVADSTFFNNTSQRGGGIATWLGHGTTFDIVDSRTSGNNAYSEEGFATSVHKGIGGGVYAYFYSDSSGLDKPNLTIAGSTLDDNSADYQGGGIFACSKYNGELVVINSTVSGNQTLSETSGESQGGGVWIGTFAGASEKIDAYFTNTTITQNTSVEGAGIFTTDVDGATTQVNNSIVSDNNDYSVSPAPNNIAGRIDSADSSHNLVGDSPDLLNISGSSISETTLPNVVASDTPFLGELRDNGGPTPTHALLVDSAAIDSGSDALAINPVTSVSLNVDQRGVSRPYDIAGVGNDGTNTVDRGALETHSTGIIVDTDEGVDDNDTSAGDLSLREAIEIAYNEPGHQTIYFDPTFFSSTKTITLASQLLIDSDLTIEGLGEDLIVIDANGASRVIEVASGVAATIGGVTITGGDTTNGGGVYNGGDLTLDHVVIEDNTSSVFGGGVHSGSTATSLTIRDSVVDNNTAVIGGGASAQAGTLLIERSSLSSNQAVVAGGVAPYDAVTSFVVDSSTIAYNEASNWGGGILALQIDSAEVINSTISHNESLNGPGGGIYIQEVVDPVEVTNSTIAYNESTQLGAGIYLKYVYGAASSLLLNNSIVAENKIGSIADDIRGIIDVTSSSNLIGWLNTAERTFIDHGENSNLIGTASSGGVLDPHLAPLGDYGGGTLAHALLADSDAIDNANSSLSPDVDQRGFARSVDGDGVGGAQDDIGAYELQLASVVNTPKDRDIESGELSLRQALHEAAIRDGAETIDFDFHLLCVSDTITLEDQTGDGVADQLVVDSDVTINGLGSELLTVSGDNETRVFHVTAGTTATIEGLAITEGSAADGAGVYSQGDLTLDGVEIHNNEAVSYGGGVYSYGQHVNLTILNSNIHDNDATSTTAGVGGGVGGGVAVQGGYAVIERSSINDNTAGYYGGGFATDDEYPLLTLDIVDSTIALNTAANVGGVALIRVDDTVITNSTISTNTGTSGFGGLFFSNADDVLITNATIANNFSDIYSGVYIVYGSDVTLNNTIVAGNHGTSTDSDIVGSVNTSDSYNNLIGHAATNGGLTDNNQGNIVGVGGSGTLDAKLAALDFYGGPTMTHALLSGSDAIDNGDDSLAPLTDQRGYARPVDGNNDSVAQSDIGAVEREEDSLLAMAMAYRGGEEEEDDEYEESEYSLGEEYYEALDEALAESVGV</sequence>
<evidence type="ECO:0000256" key="6">
    <source>
        <dbReference type="ARBA" id="ARBA00023136"/>
    </source>
</evidence>
<dbReference type="InterPro" id="IPR059226">
    <property type="entry name" value="Choice_anch_Q_dom"/>
</dbReference>
<name>A0A5C5ZTC9_9BACT</name>
<dbReference type="InterPro" id="IPR003368">
    <property type="entry name" value="POMP_repeat"/>
</dbReference>
<dbReference type="EMBL" id="SJPQ01000001">
    <property type="protein sequence ID" value="TWT90476.1"/>
    <property type="molecule type" value="Genomic_DNA"/>
</dbReference>
<keyword evidence="7" id="KW-0998">Cell outer membrane</keyword>
<dbReference type="GO" id="GO:0009279">
    <property type="term" value="C:cell outer membrane"/>
    <property type="evidence" value="ECO:0007669"/>
    <property type="project" value="UniProtKB-SubCell"/>
</dbReference>
<dbReference type="PANTHER" id="PTHR11319">
    <property type="entry name" value="G PROTEIN-COUPLED RECEPTOR-RELATED"/>
    <property type="match status" value="1"/>
</dbReference>
<dbReference type="OrthoDB" id="292920at2"/>
<dbReference type="GO" id="GO:0005576">
    <property type="term" value="C:extracellular region"/>
    <property type="evidence" value="ECO:0007669"/>
    <property type="project" value="UniProtKB-SubCell"/>
</dbReference>
<dbReference type="NCBIfam" id="TIGR01376">
    <property type="entry name" value="POMP_repeat"/>
    <property type="match status" value="2"/>
</dbReference>
<evidence type="ECO:0000256" key="5">
    <source>
        <dbReference type="ARBA" id="ARBA00022729"/>
    </source>
</evidence>
<keyword evidence="4" id="KW-0964">Secreted</keyword>